<evidence type="ECO:0000313" key="5">
    <source>
        <dbReference type="Proteomes" id="UP000555103"/>
    </source>
</evidence>
<keyword evidence="2" id="KW-0732">Signal</keyword>
<feature type="chain" id="PRO_5032888766" evidence="2">
    <location>
        <begin position="22"/>
        <end position="404"/>
    </location>
</feature>
<dbReference type="AlphaFoldDB" id="A0A840CLN0"/>
<name>A0A840CLN0_9BACT</name>
<dbReference type="RefSeq" id="WP_183307182.1">
    <property type="nucleotide sequence ID" value="NZ_JACIEP010000007.1"/>
</dbReference>
<dbReference type="EMBL" id="JACIEP010000007">
    <property type="protein sequence ID" value="MBB4036276.1"/>
    <property type="molecule type" value="Genomic_DNA"/>
</dbReference>
<feature type="domain" description="Fibrobacter succinogenes major paralogous" evidence="3">
    <location>
        <begin position="156"/>
        <end position="401"/>
    </location>
</feature>
<proteinExistence type="predicted"/>
<feature type="region of interest" description="Disordered" evidence="1">
    <location>
        <begin position="263"/>
        <end position="303"/>
    </location>
</feature>
<dbReference type="Pfam" id="PF09603">
    <property type="entry name" value="Fib_succ_major"/>
    <property type="match status" value="1"/>
</dbReference>
<dbReference type="Proteomes" id="UP000555103">
    <property type="component" value="Unassembled WGS sequence"/>
</dbReference>
<keyword evidence="5" id="KW-1185">Reference proteome</keyword>
<comment type="caution">
    <text evidence="4">The sequence shown here is derived from an EMBL/GenBank/DDBJ whole genome shotgun (WGS) entry which is preliminary data.</text>
</comment>
<organism evidence="4 5">
    <name type="scientific">Dysgonomonas hofstadii</name>
    <dbReference type="NCBI Taxonomy" id="637886"/>
    <lineage>
        <taxon>Bacteria</taxon>
        <taxon>Pseudomonadati</taxon>
        <taxon>Bacteroidota</taxon>
        <taxon>Bacteroidia</taxon>
        <taxon>Bacteroidales</taxon>
        <taxon>Dysgonomonadaceae</taxon>
        <taxon>Dysgonomonas</taxon>
    </lineage>
</organism>
<reference evidence="4 5" key="1">
    <citation type="submission" date="2020-08" db="EMBL/GenBank/DDBJ databases">
        <title>Genomic Encyclopedia of Type Strains, Phase IV (KMG-IV): sequencing the most valuable type-strain genomes for metagenomic binning, comparative biology and taxonomic classification.</title>
        <authorList>
            <person name="Goeker M."/>
        </authorList>
    </citation>
    <scope>NUCLEOTIDE SEQUENCE [LARGE SCALE GENOMIC DNA]</scope>
    <source>
        <strain evidence="4 5">DSM 104969</strain>
    </source>
</reference>
<gene>
    <name evidence="4" type="ORF">GGR21_002178</name>
</gene>
<protein>
    <submittedName>
        <fullName evidence="4">Uncharacterized protein (TIGR02145 family)</fullName>
    </submittedName>
</protein>
<feature type="signal peptide" evidence="2">
    <location>
        <begin position="1"/>
        <end position="21"/>
    </location>
</feature>
<feature type="compositionally biased region" description="Polar residues" evidence="1">
    <location>
        <begin position="265"/>
        <end position="274"/>
    </location>
</feature>
<accession>A0A840CLN0</accession>
<dbReference type="InterPro" id="IPR011871">
    <property type="entry name" value="Fib_succ_major"/>
</dbReference>
<evidence type="ECO:0000313" key="4">
    <source>
        <dbReference type="EMBL" id="MBB4036276.1"/>
    </source>
</evidence>
<evidence type="ECO:0000259" key="3">
    <source>
        <dbReference type="Pfam" id="PF09603"/>
    </source>
</evidence>
<sequence length="404" mass="44434">MNIRLILFVSLSLLLATHLNAQVTIGVDKDPLSGALLQLKQNDNTAENATKGLGMPRVKITDLTPTTKAGLSQSIGGDSSEEWDLDEHIGLLVYNVSEDLCIEPLPLQKGMHVWTGTEWQYLGEVISSTVKTYTDTRPQIHGPQTYYYRNFGTAGDWMTENLRYLPTDGSLQIVPATDSNPWDRTYFYPQTSGESITDPDLIPWNPKYGILYSYAATINSDNQTFLNPGNDPDAPVIQGLCPDGWHVPSDYEFSQLEEEMAKNPQEYSSVTTPTPWRDRVSGSQPMVISSSSQDDYESLSMRPSTLTVGHGTAMMSPCNVTGVNTSTGGLSDLTVKGGFNVLPVGISQKNITSYYGQASYFWTSSTDISSYGNAMDRTVTANLPPVQRVNASRTALYSVRCKKD</sequence>
<evidence type="ECO:0000256" key="1">
    <source>
        <dbReference type="SAM" id="MobiDB-lite"/>
    </source>
</evidence>
<evidence type="ECO:0000256" key="2">
    <source>
        <dbReference type="SAM" id="SignalP"/>
    </source>
</evidence>